<organism evidence="2 3">
    <name type="scientific">Rhynchospora breviuscula</name>
    <dbReference type="NCBI Taxonomy" id="2022672"/>
    <lineage>
        <taxon>Eukaryota</taxon>
        <taxon>Viridiplantae</taxon>
        <taxon>Streptophyta</taxon>
        <taxon>Embryophyta</taxon>
        <taxon>Tracheophyta</taxon>
        <taxon>Spermatophyta</taxon>
        <taxon>Magnoliopsida</taxon>
        <taxon>Liliopsida</taxon>
        <taxon>Poales</taxon>
        <taxon>Cyperaceae</taxon>
        <taxon>Cyperoideae</taxon>
        <taxon>Rhynchosporeae</taxon>
        <taxon>Rhynchospora</taxon>
    </lineage>
</organism>
<dbReference type="PANTHER" id="PTHR47186:SF3">
    <property type="entry name" value="OS09G0267800 PROTEIN"/>
    <property type="match status" value="1"/>
</dbReference>
<dbReference type="InterPro" id="IPR056789">
    <property type="entry name" value="LRR_R13L1-DRL21"/>
</dbReference>
<name>A0A9Q0CW86_9POAL</name>
<dbReference type="Proteomes" id="UP001151287">
    <property type="component" value="Unassembled WGS sequence"/>
</dbReference>
<dbReference type="PANTHER" id="PTHR47186">
    <property type="entry name" value="LEUCINE-RICH REPEAT-CONTAINING PROTEIN 57"/>
    <property type="match status" value="1"/>
</dbReference>
<sequence length="446" mass="50524">METKNQPKSIENLTHLRFLDLSSTGIEELSQSLFNDHYHLQSLHIRQPELERETQLVKLPKGINKLINLRHLNADAITIAQISSIGQLVDLQELDEYRVGETKGHKITELKNLRELSGRLTIMNCENVRSKEEAEQARLADKENLNSVVLYWSDGYRERNIDMEILEGLKPYKGITELTIGFYRGRSFPGWMTDGNLLPNLQTIYLKACFTYNLQVLPPLGQLPSLKRLHLSNIIFVKKIDDCFYGTNQTAFPALTHFVCSGLGDCIGWTKPTGFSRFFPHLSTLEINGALTLREAPLHCFSASLKALKITGCPHLKSLAEYLHHLTSLNLLHVHDYEMSISLNTNSLMLLEDLVLVNCRKLSIGGDLQSLSNLKRLEIRSCPELISKQKGKNLEVHQANGLLSLSELYMDKSREPALGLVAKSNASQVRGRRFETRLGGLYRHLI</sequence>
<dbReference type="SUPFAM" id="SSF52058">
    <property type="entry name" value="L domain-like"/>
    <property type="match status" value="1"/>
</dbReference>
<gene>
    <name evidence="2" type="ORF">LUZ63_001110</name>
</gene>
<proteinExistence type="predicted"/>
<dbReference type="Pfam" id="PF25019">
    <property type="entry name" value="LRR_R13L1-DRL21"/>
    <property type="match status" value="1"/>
</dbReference>
<protein>
    <recommendedName>
        <fullName evidence="1">R13L1/DRL21-like LRR repeat region domain-containing protein</fullName>
    </recommendedName>
</protein>
<comment type="caution">
    <text evidence="2">The sequence shown here is derived from an EMBL/GenBank/DDBJ whole genome shotgun (WGS) entry which is preliminary data.</text>
</comment>
<dbReference type="OrthoDB" id="741849at2759"/>
<keyword evidence="3" id="KW-1185">Reference proteome</keyword>
<accession>A0A9Q0CW86</accession>
<dbReference type="EMBL" id="JAMQYH010000001">
    <property type="protein sequence ID" value="KAJ1701331.1"/>
    <property type="molecule type" value="Genomic_DNA"/>
</dbReference>
<dbReference type="Gene3D" id="3.80.10.10">
    <property type="entry name" value="Ribonuclease Inhibitor"/>
    <property type="match status" value="1"/>
</dbReference>
<evidence type="ECO:0000313" key="2">
    <source>
        <dbReference type="EMBL" id="KAJ1701331.1"/>
    </source>
</evidence>
<dbReference type="InterPro" id="IPR032675">
    <property type="entry name" value="LRR_dom_sf"/>
</dbReference>
<dbReference type="AlphaFoldDB" id="A0A9Q0CW86"/>
<evidence type="ECO:0000259" key="1">
    <source>
        <dbReference type="Pfam" id="PF25019"/>
    </source>
</evidence>
<evidence type="ECO:0000313" key="3">
    <source>
        <dbReference type="Proteomes" id="UP001151287"/>
    </source>
</evidence>
<reference evidence="2" key="1">
    <citation type="journal article" date="2022" name="Cell">
        <title>Repeat-based holocentromeres influence genome architecture and karyotype evolution.</title>
        <authorList>
            <person name="Hofstatter P.G."/>
            <person name="Thangavel G."/>
            <person name="Lux T."/>
            <person name="Neumann P."/>
            <person name="Vondrak T."/>
            <person name="Novak P."/>
            <person name="Zhang M."/>
            <person name="Costa L."/>
            <person name="Castellani M."/>
            <person name="Scott A."/>
            <person name="Toegelov H."/>
            <person name="Fuchs J."/>
            <person name="Mata-Sucre Y."/>
            <person name="Dias Y."/>
            <person name="Vanzela A.L.L."/>
            <person name="Huettel B."/>
            <person name="Almeida C.C.S."/>
            <person name="Simkova H."/>
            <person name="Souza G."/>
            <person name="Pedrosa-Harand A."/>
            <person name="Macas J."/>
            <person name="Mayer K.F.X."/>
            <person name="Houben A."/>
            <person name="Marques A."/>
        </authorList>
    </citation>
    <scope>NUCLEOTIDE SEQUENCE</scope>
    <source>
        <strain evidence="2">RhyBre1mFocal</strain>
    </source>
</reference>
<feature type="domain" description="R13L1/DRL21-like LRR repeat region" evidence="1">
    <location>
        <begin position="107"/>
        <end position="233"/>
    </location>
</feature>